<dbReference type="CDD" id="cd04301">
    <property type="entry name" value="NAT_SF"/>
    <property type="match status" value="1"/>
</dbReference>
<accession>A0A2N8Z995</accession>
<evidence type="ECO:0000313" key="3">
    <source>
        <dbReference type="Proteomes" id="UP000235828"/>
    </source>
</evidence>
<evidence type="ECO:0000259" key="1">
    <source>
        <dbReference type="PROSITE" id="PS51186"/>
    </source>
</evidence>
<dbReference type="SUPFAM" id="SSF55729">
    <property type="entry name" value="Acyl-CoA N-acyltransferases (Nat)"/>
    <property type="match status" value="1"/>
</dbReference>
<dbReference type="AlphaFoldDB" id="A0A2N8Z995"/>
<proteinExistence type="predicted"/>
<gene>
    <name evidence="2" type="ORF">VTAP4600_A0491</name>
</gene>
<dbReference type="GO" id="GO:0016747">
    <property type="term" value="F:acyltransferase activity, transferring groups other than amino-acyl groups"/>
    <property type="evidence" value="ECO:0007669"/>
    <property type="project" value="InterPro"/>
</dbReference>
<feature type="domain" description="N-acetyltransferase" evidence="1">
    <location>
        <begin position="3"/>
        <end position="145"/>
    </location>
</feature>
<protein>
    <submittedName>
        <fullName evidence="2">Acetyltransferase, GNAT family protein</fullName>
    </submittedName>
</protein>
<dbReference type="RefSeq" id="WP_102521322.1">
    <property type="nucleotide sequence ID" value="NZ_LT960611.1"/>
</dbReference>
<name>A0A2N8Z995_9VIBR</name>
<dbReference type="PROSITE" id="PS51186">
    <property type="entry name" value="GNAT"/>
    <property type="match status" value="1"/>
</dbReference>
<reference evidence="2 3" key="1">
    <citation type="submission" date="2017-10" db="EMBL/GenBank/DDBJ databases">
        <authorList>
            <person name="Banno H."/>
            <person name="Chua N.-H."/>
        </authorList>
    </citation>
    <scope>NUCLEOTIDE SEQUENCE [LARGE SCALE GENOMIC DNA]</scope>
    <source>
        <strain evidence="2">Vibrio tapetis CECT4600</strain>
    </source>
</reference>
<keyword evidence="3" id="KW-1185">Reference proteome</keyword>
<dbReference type="KEGG" id="vta:A0491"/>
<evidence type="ECO:0000313" key="2">
    <source>
        <dbReference type="EMBL" id="SON48470.1"/>
    </source>
</evidence>
<sequence length="150" mass="16946">MNITCEAGTIDHVIAINHQIPEFDDRTTFNYLASRLTNTCHLILIAKVDDVPVAYKIGYALSDSEFYSWLGGVVPRYRKQGIATILRENQESWAFNSGYSSISVKSMNQYPAMLQLLISSGYQINGYEDNGTKENSKIQFIKTLLPQRSI</sequence>
<dbReference type="EMBL" id="LT960611">
    <property type="protein sequence ID" value="SON48470.1"/>
    <property type="molecule type" value="Genomic_DNA"/>
</dbReference>
<organism evidence="2 3">
    <name type="scientific">Vibrio tapetis subsp. tapetis</name>
    <dbReference type="NCBI Taxonomy" id="1671868"/>
    <lineage>
        <taxon>Bacteria</taxon>
        <taxon>Pseudomonadati</taxon>
        <taxon>Pseudomonadota</taxon>
        <taxon>Gammaproteobacteria</taxon>
        <taxon>Vibrionales</taxon>
        <taxon>Vibrionaceae</taxon>
        <taxon>Vibrio</taxon>
    </lineage>
</organism>
<dbReference type="InterPro" id="IPR016181">
    <property type="entry name" value="Acyl_CoA_acyltransferase"/>
</dbReference>
<dbReference type="Proteomes" id="UP000235828">
    <property type="component" value="Chromosome A"/>
</dbReference>
<dbReference type="Gene3D" id="3.40.630.30">
    <property type="match status" value="1"/>
</dbReference>
<keyword evidence="2" id="KW-0808">Transferase</keyword>
<dbReference type="Pfam" id="PF00583">
    <property type="entry name" value="Acetyltransf_1"/>
    <property type="match status" value="1"/>
</dbReference>
<dbReference type="OrthoDB" id="9812289at2"/>
<dbReference type="InterPro" id="IPR000182">
    <property type="entry name" value="GNAT_dom"/>
</dbReference>